<gene>
    <name evidence="10" type="primary">yegE</name>
    <name evidence="10" type="ORF">CLOSAC_07380</name>
</gene>
<dbReference type="InterPro" id="IPR000700">
    <property type="entry name" value="PAS-assoc_C"/>
</dbReference>
<dbReference type="Gene3D" id="6.10.340.10">
    <property type="match status" value="1"/>
</dbReference>
<dbReference type="InterPro" id="IPR013655">
    <property type="entry name" value="PAS_fold_3"/>
</dbReference>
<dbReference type="GO" id="GO:0007165">
    <property type="term" value="P:signal transduction"/>
    <property type="evidence" value="ECO:0007669"/>
    <property type="project" value="InterPro"/>
</dbReference>
<dbReference type="RefSeq" id="WP_077864177.1">
    <property type="nucleotide sequence ID" value="NZ_LZYZ01000001.1"/>
</dbReference>
<name>A0A1S8NJ42_CLOSA</name>
<dbReference type="GO" id="GO:0005886">
    <property type="term" value="C:plasma membrane"/>
    <property type="evidence" value="ECO:0007669"/>
    <property type="project" value="UniProtKB-SubCell"/>
</dbReference>
<dbReference type="PROSITE" id="PS50113">
    <property type="entry name" value="PAC"/>
    <property type="match status" value="2"/>
</dbReference>
<dbReference type="SMART" id="SM00304">
    <property type="entry name" value="HAMP"/>
    <property type="match status" value="1"/>
</dbReference>
<evidence type="ECO:0000313" key="10">
    <source>
        <dbReference type="EMBL" id="OOM16467.1"/>
    </source>
</evidence>
<evidence type="ECO:0000259" key="8">
    <source>
        <dbReference type="PROSITE" id="PS50885"/>
    </source>
</evidence>
<keyword evidence="10" id="KW-0548">Nucleotidyltransferase</keyword>
<dbReference type="InterPro" id="IPR003660">
    <property type="entry name" value="HAMP_dom"/>
</dbReference>
<comment type="caution">
    <text evidence="10">The sequence shown here is derived from an EMBL/GenBank/DDBJ whole genome shotgun (WGS) entry which is preliminary data.</text>
</comment>
<keyword evidence="5 6" id="KW-0472">Membrane</keyword>
<dbReference type="SUPFAM" id="SSF158472">
    <property type="entry name" value="HAMP domain-like"/>
    <property type="match status" value="1"/>
</dbReference>
<dbReference type="InterPro" id="IPR043128">
    <property type="entry name" value="Rev_trsase/Diguanyl_cyclase"/>
</dbReference>
<sequence length="801" mass="93084">MNIRKKFVIFSVLLCVIPACIATSISIENLRNKTIEIIEQNIITVADDQSSNLQDFFRENISNLNVIKSMPITENLLIYSNNKTNSKDIKKNVDMLNEFLISTKEEYFYLNELAVINKEELVIADSNNERIGQNIMLSDNDKKKLLNNQIVVTNIIEKKEVNNGIKSAIIVSPIFSEGKYEGSILNVIDMTYFKTAIDDIHFFKTGNVSIIDGNGKIAYSNNKEFKYSINRVDSKNNLYSQWKQVNFNSNPKGIINYNINGVEKIGYYSRISGTDWIVFSDVQWNEFKIPLNENIKTIIITLLFIIVIATISYIFIMKHFFKPLFNLLESIKKIKQGNYSDRFIYDKDNEFGEISRAFNELISKIEKKRRYIENKNRELNCLTSNIPGGVHRNIIKDGEYIVDFLSGGCLNLLGYKRHEFRKMFGRKIFDVIYEEDRERVEREINDQISKYNRFTVEYRIKRKDGSIVWILDNGRIVEDRDGRIFSYNVTININDAKIAQEELRLSEERYRIIMSQTEEIIFEWNVEDDAISYSDNWQQKFNIESNMSNISKKIYNNNSIYKDDLKGLGKFLNDFINGEKYNEIEIRIKNKDNEYIWCKIRGTAMFDQNDNLFKVIGVIININKEKIESEKLLFKAQRDSLTKLYNKGTVENIIKEYMENSNISNKHGALFIIDIDDFKSINDNMGHLVGDDVLSNVSSMFLNVFDENAIVGRIGGDEFIVFLKDIKSEKVIYDRADKLVNGFKAGYIENNLDYKVSGSIGIAKYPEDGESFCELFENADKALYLAKNKGKDNYCVFEKNI</sequence>
<feature type="domain" description="HAMP" evidence="8">
    <location>
        <begin position="318"/>
        <end position="370"/>
    </location>
</feature>
<dbReference type="STRING" id="169679.CSACC_41200"/>
<protein>
    <submittedName>
        <fullName evidence="10">Putative diguanylate cyclase YegE</fullName>
        <ecNumber evidence="10">2.7.7.65</ecNumber>
    </submittedName>
</protein>
<evidence type="ECO:0000259" key="7">
    <source>
        <dbReference type="PROSITE" id="PS50113"/>
    </source>
</evidence>
<dbReference type="AlphaFoldDB" id="A0A1S8NJ42"/>
<dbReference type="SMART" id="SM00086">
    <property type="entry name" value="PAC"/>
    <property type="match status" value="2"/>
</dbReference>
<evidence type="ECO:0000256" key="2">
    <source>
        <dbReference type="ARBA" id="ARBA00022475"/>
    </source>
</evidence>
<feature type="domain" description="GGDEF" evidence="9">
    <location>
        <begin position="666"/>
        <end position="799"/>
    </location>
</feature>
<dbReference type="Proteomes" id="UP000191154">
    <property type="component" value="Unassembled WGS sequence"/>
</dbReference>
<dbReference type="InterPro" id="IPR000160">
    <property type="entry name" value="GGDEF_dom"/>
</dbReference>
<dbReference type="InterPro" id="IPR001610">
    <property type="entry name" value="PAC"/>
</dbReference>
<dbReference type="EMBL" id="LZYZ01000001">
    <property type="protein sequence ID" value="OOM16467.1"/>
    <property type="molecule type" value="Genomic_DNA"/>
</dbReference>
<dbReference type="GO" id="GO:0052621">
    <property type="term" value="F:diguanylate cyclase activity"/>
    <property type="evidence" value="ECO:0007669"/>
    <property type="project" value="UniProtKB-EC"/>
</dbReference>
<dbReference type="InterPro" id="IPR033479">
    <property type="entry name" value="dCache_1"/>
</dbReference>
<evidence type="ECO:0000256" key="3">
    <source>
        <dbReference type="ARBA" id="ARBA00022692"/>
    </source>
</evidence>
<evidence type="ECO:0000256" key="4">
    <source>
        <dbReference type="ARBA" id="ARBA00022989"/>
    </source>
</evidence>
<keyword evidence="4 6" id="KW-1133">Transmembrane helix</keyword>
<dbReference type="NCBIfam" id="TIGR00229">
    <property type="entry name" value="sensory_box"/>
    <property type="match status" value="1"/>
</dbReference>
<dbReference type="Pfam" id="PF00990">
    <property type="entry name" value="GGDEF"/>
    <property type="match status" value="1"/>
</dbReference>
<dbReference type="InterPro" id="IPR035965">
    <property type="entry name" value="PAS-like_dom_sf"/>
</dbReference>
<dbReference type="CDD" id="cd12912">
    <property type="entry name" value="PDC2_MCP_like"/>
    <property type="match status" value="1"/>
</dbReference>
<proteinExistence type="predicted"/>
<dbReference type="PANTHER" id="PTHR46663:SF2">
    <property type="entry name" value="GGDEF DOMAIN-CONTAINING PROTEIN"/>
    <property type="match status" value="1"/>
</dbReference>
<dbReference type="SMART" id="SM00267">
    <property type="entry name" value="GGDEF"/>
    <property type="match status" value="1"/>
</dbReference>
<feature type="domain" description="PAC" evidence="7">
    <location>
        <begin position="454"/>
        <end position="505"/>
    </location>
</feature>
<feature type="domain" description="PAC" evidence="7">
    <location>
        <begin position="582"/>
        <end position="634"/>
    </location>
</feature>
<dbReference type="Pfam" id="PF00672">
    <property type="entry name" value="HAMP"/>
    <property type="match status" value="1"/>
</dbReference>
<dbReference type="PROSITE" id="PS50887">
    <property type="entry name" value="GGDEF"/>
    <property type="match status" value="1"/>
</dbReference>
<accession>A0A1S8NJ42</accession>
<dbReference type="InterPro" id="IPR052163">
    <property type="entry name" value="DGC-Regulatory_Protein"/>
</dbReference>
<organism evidence="10">
    <name type="scientific">Clostridium saccharobutylicum</name>
    <dbReference type="NCBI Taxonomy" id="169679"/>
    <lineage>
        <taxon>Bacteria</taxon>
        <taxon>Bacillati</taxon>
        <taxon>Bacillota</taxon>
        <taxon>Clostridia</taxon>
        <taxon>Eubacteriales</taxon>
        <taxon>Clostridiaceae</taxon>
        <taxon>Clostridium</taxon>
    </lineage>
</organism>
<dbReference type="PANTHER" id="PTHR46663">
    <property type="entry name" value="DIGUANYLATE CYCLASE DGCT-RELATED"/>
    <property type="match status" value="1"/>
</dbReference>
<keyword evidence="2" id="KW-1003">Cell membrane</keyword>
<dbReference type="CDD" id="cd01949">
    <property type="entry name" value="GGDEF"/>
    <property type="match status" value="1"/>
</dbReference>
<evidence type="ECO:0000256" key="6">
    <source>
        <dbReference type="SAM" id="Phobius"/>
    </source>
</evidence>
<dbReference type="SUPFAM" id="SSF55073">
    <property type="entry name" value="Nucleotide cyclase"/>
    <property type="match status" value="1"/>
</dbReference>
<dbReference type="EC" id="2.7.7.65" evidence="10"/>
<dbReference type="Pfam" id="PF08447">
    <property type="entry name" value="PAS_3"/>
    <property type="match status" value="2"/>
</dbReference>
<dbReference type="InterPro" id="IPR029787">
    <property type="entry name" value="Nucleotide_cyclase"/>
</dbReference>
<dbReference type="Gene3D" id="3.30.450.20">
    <property type="entry name" value="PAS domain"/>
    <property type="match status" value="3"/>
</dbReference>
<keyword evidence="3 6" id="KW-0812">Transmembrane</keyword>
<dbReference type="Pfam" id="PF02743">
    <property type="entry name" value="dCache_1"/>
    <property type="match status" value="1"/>
</dbReference>
<dbReference type="SUPFAM" id="SSF55785">
    <property type="entry name" value="PYP-like sensor domain (PAS domain)"/>
    <property type="match status" value="2"/>
</dbReference>
<comment type="subcellular location">
    <subcellularLocation>
        <location evidence="1">Cell membrane</location>
        <topology evidence="1">Multi-pass membrane protein</topology>
    </subcellularLocation>
</comment>
<keyword evidence="10" id="KW-0808">Transferase</keyword>
<dbReference type="Gene3D" id="3.30.70.270">
    <property type="match status" value="1"/>
</dbReference>
<dbReference type="CDD" id="cd06225">
    <property type="entry name" value="HAMP"/>
    <property type="match status" value="1"/>
</dbReference>
<dbReference type="NCBIfam" id="TIGR00254">
    <property type="entry name" value="GGDEF"/>
    <property type="match status" value="1"/>
</dbReference>
<evidence type="ECO:0000259" key="9">
    <source>
        <dbReference type="PROSITE" id="PS50887"/>
    </source>
</evidence>
<dbReference type="CDD" id="cd00130">
    <property type="entry name" value="PAS"/>
    <property type="match status" value="2"/>
</dbReference>
<dbReference type="InterPro" id="IPR000014">
    <property type="entry name" value="PAS"/>
</dbReference>
<evidence type="ECO:0000256" key="5">
    <source>
        <dbReference type="ARBA" id="ARBA00023136"/>
    </source>
</evidence>
<reference evidence="10" key="1">
    <citation type="submission" date="2016-05" db="EMBL/GenBank/DDBJ databases">
        <title>Microbial solvent formation.</title>
        <authorList>
            <person name="Poehlein A."/>
            <person name="Montoya Solano J.D."/>
            <person name="Flitsch S."/>
            <person name="Krabben P."/>
            <person name="Duerre P."/>
            <person name="Daniel R."/>
        </authorList>
    </citation>
    <scope>NUCLEOTIDE SEQUENCE [LARGE SCALE GENOMIC DNA]</scope>
    <source>
        <strain evidence="10">L1-8</strain>
    </source>
</reference>
<evidence type="ECO:0000256" key="1">
    <source>
        <dbReference type="ARBA" id="ARBA00004651"/>
    </source>
</evidence>
<feature type="transmembrane region" description="Helical" evidence="6">
    <location>
        <begin position="298"/>
        <end position="316"/>
    </location>
</feature>
<dbReference type="PROSITE" id="PS50885">
    <property type="entry name" value="HAMP"/>
    <property type="match status" value="1"/>
</dbReference>